<protein>
    <submittedName>
        <fullName evidence="2">Lantibiotic dehydratase</fullName>
    </submittedName>
</protein>
<dbReference type="InterPro" id="IPR006827">
    <property type="entry name" value="Lant_deHydtase_N"/>
</dbReference>
<organism evidence="2 3">
    <name type="scientific">Algoriphagus pacificus</name>
    <dbReference type="NCBI Taxonomy" id="2811234"/>
    <lineage>
        <taxon>Bacteria</taxon>
        <taxon>Pseudomonadati</taxon>
        <taxon>Bacteroidota</taxon>
        <taxon>Cytophagia</taxon>
        <taxon>Cytophagales</taxon>
        <taxon>Cyclobacteriaceae</taxon>
        <taxon>Algoriphagus</taxon>
    </lineage>
</organism>
<name>A0ABS3CC69_9BACT</name>
<accession>A0ABS3CC69</accession>
<proteinExistence type="predicted"/>
<evidence type="ECO:0000313" key="3">
    <source>
        <dbReference type="Proteomes" id="UP000664480"/>
    </source>
</evidence>
<dbReference type="Proteomes" id="UP000664480">
    <property type="component" value="Unassembled WGS sequence"/>
</dbReference>
<feature type="domain" description="Lantibiotic dehydratase N-terminal" evidence="1">
    <location>
        <begin position="25"/>
        <end position="86"/>
    </location>
</feature>
<evidence type="ECO:0000313" key="2">
    <source>
        <dbReference type="EMBL" id="MBN7814708.1"/>
    </source>
</evidence>
<dbReference type="RefSeq" id="WP_206585334.1">
    <property type="nucleotide sequence ID" value="NZ_JAFKCU010000001.1"/>
</dbReference>
<sequence length="239" mass="28435">MSLLFRSPLINFDIHDFEAIQKHWPEILERIQLSSQDLFKSIHKKLPDQLSDKEQKSVYKYLIRGRYRPTPFGKWAGVGIANWENELNESSEIPSASSVEEVQIKEYKDNSGFYWLNPSIQPWSDGWRFWNFDREKEEWRYSKVQDGPLIQKLKELAFHDPELDQARVLRAFPDVSFHDKEIIWDYLLESQLLVNYHSDLWSKQLSETSIFIKNQATVPLVHMPIKLTPCRRWKLTPLS</sequence>
<comment type="caution">
    <text evidence="2">The sequence shown here is derived from an EMBL/GenBank/DDBJ whole genome shotgun (WGS) entry which is preliminary data.</text>
</comment>
<keyword evidence="3" id="KW-1185">Reference proteome</keyword>
<dbReference type="EMBL" id="JAFKCU010000001">
    <property type="protein sequence ID" value="MBN7814708.1"/>
    <property type="molecule type" value="Genomic_DNA"/>
</dbReference>
<gene>
    <name evidence="2" type="ORF">J0A69_04675</name>
</gene>
<evidence type="ECO:0000259" key="1">
    <source>
        <dbReference type="Pfam" id="PF04738"/>
    </source>
</evidence>
<dbReference type="Pfam" id="PF04738">
    <property type="entry name" value="Lant_dehydr_N"/>
    <property type="match status" value="1"/>
</dbReference>
<reference evidence="2 3" key="1">
    <citation type="submission" date="2021-03" db="EMBL/GenBank/DDBJ databases">
        <title>novel species isolated from a fishpond in China.</title>
        <authorList>
            <person name="Lu H."/>
            <person name="Cai Z."/>
        </authorList>
    </citation>
    <scope>NUCLEOTIDE SEQUENCE [LARGE SCALE GENOMIC DNA]</scope>
    <source>
        <strain evidence="2 3">YJ13C</strain>
    </source>
</reference>